<dbReference type="STRING" id="249408.BOO71_0008902"/>
<gene>
    <name evidence="2" type="ORF">BOO71_0008902</name>
</gene>
<accession>A0A1U7NWU7</accession>
<keyword evidence="3" id="KW-1185">Reference proteome</keyword>
<feature type="signal peptide" evidence="1">
    <location>
        <begin position="1"/>
        <end position="22"/>
    </location>
</feature>
<dbReference type="GO" id="GO:0005975">
    <property type="term" value="P:carbohydrate metabolic process"/>
    <property type="evidence" value="ECO:0007669"/>
    <property type="project" value="InterPro"/>
</dbReference>
<dbReference type="InterPro" id="IPR011330">
    <property type="entry name" value="Glyco_hydro/deAcase_b/a-brl"/>
</dbReference>
<proteinExistence type="predicted"/>
<dbReference type="AlphaFoldDB" id="A0A1U7NWU7"/>
<dbReference type="Pfam" id="PF10096">
    <property type="entry name" value="DUF2334"/>
    <property type="match status" value="1"/>
</dbReference>
<keyword evidence="1" id="KW-0732">Signal</keyword>
<protein>
    <recommendedName>
        <fullName evidence="4">DUF2334 domain-containing protein</fullName>
    </recommendedName>
</protein>
<sequence>MIGLLGLGTASLGLLAWAQASAPPAPASAGAAAPGANDTGTLFNGYRVSPPYRDRVAARPNQLWPAAKDVPEPPLKPPSSPLKTVRVFYSDPLPKSSAFRDGGSLHAILLANLLGQYDNVKVIRAPISQYKSGDAKNSLRTFYIGTVYDEKIPAEFMNEVKAGAPVTWMGYNIWKLGDITALGLQYKSLHTALTPGQIAGAYSAVTYKGRVYNKYPARQEISEVHADPAKTQTLAVARSAVGDGIPYLVRSKNFYFVADNPFLYIQPTGRYLVMADSLKTMLGDSGTATCKKRAILRLEDLTSLRGPQGLKDTLDVIEKLKVPFAMTVIPESYYGGVSYPWKGNIQSLQQVYRAVKLGGVVIQHGTTHNYHGLRDPEGNSAEEWEFWDKEDNKSLDKLGPASTQARIRQGRATLLSLGLRPRLWTTPHYEAATELYPAINAVYPRVIERRMYAADGVRGGQFFPYPVRDVYGTLVLPEDLGNIQKGYLSDSLLDAAEANSVLDCAYASFFVHPYLLESGHVGPDKLSKASLTALITGIQAQGYTFVDPLDITTRTLK</sequence>
<feature type="chain" id="PRO_5012211373" description="DUF2334 domain-containing protein" evidence="1">
    <location>
        <begin position="23"/>
        <end position="557"/>
    </location>
</feature>
<reference evidence="2 3" key="1">
    <citation type="submission" date="2017-01" db="EMBL/GenBank/DDBJ databases">
        <title>Genome Analysis of Deinococcus marmoris KOPRI26562.</title>
        <authorList>
            <person name="Kim J.H."/>
            <person name="Oh H.-M."/>
        </authorList>
    </citation>
    <scope>NUCLEOTIDE SEQUENCE [LARGE SCALE GENOMIC DNA]</scope>
    <source>
        <strain evidence="2 3">KOPRI26562</strain>
    </source>
</reference>
<name>A0A1U7NWU7_9DEIO</name>
<evidence type="ECO:0000313" key="2">
    <source>
        <dbReference type="EMBL" id="OLV17389.1"/>
    </source>
</evidence>
<dbReference type="SUPFAM" id="SSF88713">
    <property type="entry name" value="Glycoside hydrolase/deacetylase"/>
    <property type="match status" value="1"/>
</dbReference>
<evidence type="ECO:0008006" key="4">
    <source>
        <dbReference type="Google" id="ProtNLM"/>
    </source>
</evidence>
<evidence type="ECO:0000313" key="3">
    <source>
        <dbReference type="Proteomes" id="UP000186607"/>
    </source>
</evidence>
<dbReference type="Proteomes" id="UP000186607">
    <property type="component" value="Unassembled WGS sequence"/>
</dbReference>
<dbReference type="InterPro" id="IPR018763">
    <property type="entry name" value="DUF2334"/>
</dbReference>
<organism evidence="2 3">
    <name type="scientific">Deinococcus marmoris</name>
    <dbReference type="NCBI Taxonomy" id="249408"/>
    <lineage>
        <taxon>Bacteria</taxon>
        <taxon>Thermotogati</taxon>
        <taxon>Deinococcota</taxon>
        <taxon>Deinococci</taxon>
        <taxon>Deinococcales</taxon>
        <taxon>Deinococcaceae</taxon>
        <taxon>Deinococcus</taxon>
    </lineage>
</organism>
<dbReference type="EMBL" id="MSTI01000102">
    <property type="protein sequence ID" value="OLV17389.1"/>
    <property type="molecule type" value="Genomic_DNA"/>
</dbReference>
<comment type="caution">
    <text evidence="2">The sequence shown here is derived from an EMBL/GenBank/DDBJ whole genome shotgun (WGS) entry which is preliminary data.</text>
</comment>
<evidence type="ECO:0000256" key="1">
    <source>
        <dbReference type="SAM" id="SignalP"/>
    </source>
</evidence>